<dbReference type="RefSeq" id="WP_188633608.1">
    <property type="nucleotide sequence ID" value="NZ_BMNQ01000047.1"/>
</dbReference>
<dbReference type="EMBL" id="BMNQ01000047">
    <property type="protein sequence ID" value="GGK03219.1"/>
    <property type="molecule type" value="Genomic_DNA"/>
</dbReference>
<reference evidence="1" key="1">
    <citation type="journal article" date="2014" name="Int. J. Syst. Evol. Microbiol.">
        <title>Complete genome sequence of Corynebacterium casei LMG S-19264T (=DSM 44701T), isolated from a smear-ripened cheese.</title>
        <authorList>
            <consortium name="US DOE Joint Genome Institute (JGI-PGF)"/>
            <person name="Walter F."/>
            <person name="Albersmeier A."/>
            <person name="Kalinowski J."/>
            <person name="Ruckert C."/>
        </authorList>
    </citation>
    <scope>NUCLEOTIDE SEQUENCE</scope>
    <source>
        <strain evidence="1">JCM 12580</strain>
    </source>
</reference>
<gene>
    <name evidence="1" type="primary">yqzE</name>
    <name evidence="1" type="ORF">GCM10007063_26760</name>
</gene>
<evidence type="ECO:0008006" key="3">
    <source>
        <dbReference type="Google" id="ProtNLM"/>
    </source>
</evidence>
<comment type="caution">
    <text evidence="1">The sequence shown here is derived from an EMBL/GenBank/DDBJ whole genome shotgun (WGS) entry which is preliminary data.</text>
</comment>
<protein>
    <recommendedName>
        <fullName evidence="3">YqzE family protein</fullName>
    </recommendedName>
</protein>
<dbReference type="Proteomes" id="UP000658382">
    <property type="component" value="Unassembled WGS sequence"/>
</dbReference>
<dbReference type="Pfam" id="PF14038">
    <property type="entry name" value="YqzE"/>
    <property type="match status" value="1"/>
</dbReference>
<accession>A0A917Q096</accession>
<name>A0A917Q096_9BACI</name>
<organism evidence="1 2">
    <name type="scientific">Lentibacillus kapialis</name>
    <dbReference type="NCBI Taxonomy" id="340214"/>
    <lineage>
        <taxon>Bacteria</taxon>
        <taxon>Bacillati</taxon>
        <taxon>Bacillota</taxon>
        <taxon>Bacilli</taxon>
        <taxon>Bacillales</taxon>
        <taxon>Bacillaceae</taxon>
        <taxon>Lentibacillus</taxon>
    </lineage>
</organism>
<dbReference type="InterPro" id="IPR025622">
    <property type="entry name" value="YqzE"/>
</dbReference>
<evidence type="ECO:0000313" key="1">
    <source>
        <dbReference type="EMBL" id="GGK03219.1"/>
    </source>
</evidence>
<sequence>MPLNDYVKYLTERITSYIDTPTNEKREQKLKNKSEEPVYSNKWLGILPFAFKIIKKKFE</sequence>
<keyword evidence="2" id="KW-1185">Reference proteome</keyword>
<reference evidence="1" key="2">
    <citation type="submission" date="2020-09" db="EMBL/GenBank/DDBJ databases">
        <authorList>
            <person name="Sun Q."/>
            <person name="Ohkuma M."/>
        </authorList>
    </citation>
    <scope>NUCLEOTIDE SEQUENCE</scope>
    <source>
        <strain evidence="1">JCM 12580</strain>
    </source>
</reference>
<evidence type="ECO:0000313" key="2">
    <source>
        <dbReference type="Proteomes" id="UP000658382"/>
    </source>
</evidence>
<dbReference type="AlphaFoldDB" id="A0A917Q096"/>
<proteinExistence type="predicted"/>